<evidence type="ECO:0000313" key="1">
    <source>
        <dbReference type="EMBL" id="GAA1815663.1"/>
    </source>
</evidence>
<organism evidence="1 2">
    <name type="scientific">Luedemannella flava</name>
    <dbReference type="NCBI Taxonomy" id="349316"/>
    <lineage>
        <taxon>Bacteria</taxon>
        <taxon>Bacillati</taxon>
        <taxon>Actinomycetota</taxon>
        <taxon>Actinomycetes</taxon>
        <taxon>Micromonosporales</taxon>
        <taxon>Micromonosporaceae</taxon>
        <taxon>Luedemannella</taxon>
    </lineage>
</organism>
<dbReference type="RefSeq" id="WP_344134506.1">
    <property type="nucleotide sequence ID" value="NZ_BAAALT010000136.1"/>
</dbReference>
<sequence length="166" mass="18753">MPAVPPYLMPWQPHPQDEAHFTSAVAVSQFAVSSPDLTDKHRIRLLNDAIWYRTEAASKIRIRYRSGGVLALGSAAPAVWRKVIRHEHVQTRASLIARMLAEPDQVEAILAEATSCLVTVDEHHLLTQYDISANGWDRYRLAGIDVYDFNGDPPTPFIRNKRQVDQ</sequence>
<reference evidence="2" key="1">
    <citation type="journal article" date="2019" name="Int. J. Syst. Evol. Microbiol.">
        <title>The Global Catalogue of Microorganisms (GCM) 10K type strain sequencing project: providing services to taxonomists for standard genome sequencing and annotation.</title>
        <authorList>
            <consortium name="The Broad Institute Genomics Platform"/>
            <consortium name="The Broad Institute Genome Sequencing Center for Infectious Disease"/>
            <person name="Wu L."/>
            <person name="Ma J."/>
        </authorList>
    </citation>
    <scope>NUCLEOTIDE SEQUENCE [LARGE SCALE GENOMIC DNA]</scope>
    <source>
        <strain evidence="2">JCM 13250</strain>
    </source>
</reference>
<gene>
    <name evidence="1" type="ORF">GCM10009682_40740</name>
</gene>
<accession>A0ABP4YHZ1</accession>
<proteinExistence type="predicted"/>
<protein>
    <submittedName>
        <fullName evidence="1">Uncharacterized protein</fullName>
    </submittedName>
</protein>
<keyword evidence="2" id="KW-1185">Reference proteome</keyword>
<evidence type="ECO:0000313" key="2">
    <source>
        <dbReference type="Proteomes" id="UP001500218"/>
    </source>
</evidence>
<comment type="caution">
    <text evidence="1">The sequence shown here is derived from an EMBL/GenBank/DDBJ whole genome shotgun (WGS) entry which is preliminary data.</text>
</comment>
<name>A0ABP4YHZ1_9ACTN</name>
<dbReference type="Proteomes" id="UP001500218">
    <property type="component" value="Unassembled WGS sequence"/>
</dbReference>
<dbReference type="EMBL" id="BAAALT010000136">
    <property type="protein sequence ID" value="GAA1815663.1"/>
    <property type="molecule type" value="Genomic_DNA"/>
</dbReference>